<dbReference type="Pfam" id="PF01546">
    <property type="entry name" value="Peptidase_M20"/>
    <property type="match status" value="1"/>
</dbReference>
<evidence type="ECO:0000256" key="6">
    <source>
        <dbReference type="ARBA" id="ARBA00022833"/>
    </source>
</evidence>
<dbReference type="Gene3D" id="3.40.630.10">
    <property type="entry name" value="Zn peptidases"/>
    <property type="match status" value="1"/>
</dbReference>
<keyword evidence="7" id="KW-0224">Dipeptidase</keyword>
<dbReference type="PANTHER" id="PTHR43808:SF31">
    <property type="entry name" value="N-ACETYL-L-CITRULLINE DEACETYLASE"/>
    <property type="match status" value="1"/>
</dbReference>
<keyword evidence="4" id="KW-0479">Metal-binding</keyword>
<dbReference type="InterPro" id="IPR050072">
    <property type="entry name" value="Peptidase_M20A"/>
</dbReference>
<evidence type="ECO:0000256" key="7">
    <source>
        <dbReference type="ARBA" id="ARBA00022997"/>
    </source>
</evidence>
<keyword evidence="3" id="KW-0645">Protease</keyword>
<keyword evidence="10" id="KW-1185">Reference proteome</keyword>
<dbReference type="NCBIfam" id="TIGR01887">
    <property type="entry name" value="dipeptidaselike"/>
    <property type="match status" value="1"/>
</dbReference>
<evidence type="ECO:0000256" key="2">
    <source>
        <dbReference type="ARBA" id="ARBA00006247"/>
    </source>
</evidence>
<protein>
    <submittedName>
        <fullName evidence="9">Succinyl-diaminopimelate desuccinylase</fullName>
    </submittedName>
</protein>
<comment type="cofactor">
    <cofactor evidence="1">
        <name>Zn(2+)</name>
        <dbReference type="ChEBI" id="CHEBI:29105"/>
    </cofactor>
</comment>
<evidence type="ECO:0000256" key="3">
    <source>
        <dbReference type="ARBA" id="ARBA00022670"/>
    </source>
</evidence>
<evidence type="ECO:0000256" key="1">
    <source>
        <dbReference type="ARBA" id="ARBA00001947"/>
    </source>
</evidence>
<reference evidence="10" key="1">
    <citation type="submission" date="2016-10" db="EMBL/GenBank/DDBJ databases">
        <authorList>
            <person name="Varghese N."/>
            <person name="Submissions S."/>
        </authorList>
    </citation>
    <scope>NUCLEOTIDE SEQUENCE [LARGE SCALE GENOMIC DNA]</scope>
    <source>
        <strain evidence="10">OK042</strain>
    </source>
</reference>
<dbReference type="PROSITE" id="PS00759">
    <property type="entry name" value="ARGE_DAPE_CPG2_2"/>
    <property type="match status" value="1"/>
</dbReference>
<keyword evidence="6" id="KW-0862">Zinc</keyword>
<dbReference type="GO" id="GO:0008237">
    <property type="term" value="F:metallopeptidase activity"/>
    <property type="evidence" value="ECO:0007669"/>
    <property type="project" value="UniProtKB-KW"/>
</dbReference>
<dbReference type="GO" id="GO:0006526">
    <property type="term" value="P:L-arginine biosynthetic process"/>
    <property type="evidence" value="ECO:0007669"/>
    <property type="project" value="TreeGrafter"/>
</dbReference>
<dbReference type="EMBL" id="FORT01000003">
    <property type="protein sequence ID" value="SFJ38543.1"/>
    <property type="molecule type" value="Genomic_DNA"/>
</dbReference>
<proteinExistence type="inferred from homology"/>
<dbReference type="InterPro" id="IPR010964">
    <property type="entry name" value="M20A_pepV-rel"/>
</dbReference>
<dbReference type="GO" id="GO:0008270">
    <property type="term" value="F:zinc ion binding"/>
    <property type="evidence" value="ECO:0007669"/>
    <property type="project" value="InterPro"/>
</dbReference>
<dbReference type="SUPFAM" id="SSF55031">
    <property type="entry name" value="Bacterial exopeptidase dimerisation domain"/>
    <property type="match status" value="1"/>
</dbReference>
<keyword evidence="5" id="KW-0378">Hydrolase</keyword>
<name>A0A1I3QW93_9BACL</name>
<dbReference type="InterPro" id="IPR002933">
    <property type="entry name" value="Peptidase_M20"/>
</dbReference>
<dbReference type="Gene3D" id="3.30.70.360">
    <property type="match status" value="2"/>
</dbReference>
<dbReference type="Proteomes" id="UP000198915">
    <property type="component" value="Unassembled WGS sequence"/>
</dbReference>
<dbReference type="GO" id="GO:0006508">
    <property type="term" value="P:proteolysis"/>
    <property type="evidence" value="ECO:0007669"/>
    <property type="project" value="UniProtKB-KW"/>
</dbReference>
<dbReference type="PANTHER" id="PTHR43808">
    <property type="entry name" value="ACETYLORNITHINE DEACETYLASE"/>
    <property type="match status" value="1"/>
</dbReference>
<dbReference type="InterPro" id="IPR001261">
    <property type="entry name" value="ArgE/DapE_CS"/>
</dbReference>
<evidence type="ECO:0000256" key="8">
    <source>
        <dbReference type="ARBA" id="ARBA00023049"/>
    </source>
</evidence>
<dbReference type="STRING" id="1884381.SAMN05518846_103201"/>
<dbReference type="RefSeq" id="WP_309599967.1">
    <property type="nucleotide sequence ID" value="NZ_FORT01000003.1"/>
</dbReference>
<sequence length="491" mass="53664">MINWMDEVSKRKESLFEDLYGLLRIPSVKDGQTSEPGAPMGKEIGRALDYMLDLAERDGFRTANLEGYVGYAQLGDSESDDYVAVLGHLDVVAATGDWTSPPYEPTMREGKLFARGAIDDKGPTLAAYYGMKIVKELGLSLKHNVRFIFGTDEESGSRCMARYRETEKLPLAGFTPDADFPIVHAEKGQINTPIMLGKRTSDPSVAVRNVAGQGTAAPWRLLSFFGGGTANMVPKSARAVLTAVETERLSEMAAAYSLYCESRGSKGAARIEAEQLVLSMEGKAAHGMEPELGINAALELVHFLVAHSFQEEAERFLRCVDQYLFEDYAGEALGIASADEITGALTINSGILQYEPDGESFFHINLRYPVTDEASRILEGIAERVGKYGFVIEPPLLKKGHHVPKDHPMIGILQRVYQEMTGLAPVLLSTGGGTYAYHIGNGVAFGPLFPGKTSLAHQADEYIEVEDLLLSAAMYARAIYELANADFHEEE</sequence>
<evidence type="ECO:0000313" key="9">
    <source>
        <dbReference type="EMBL" id="SFJ38543.1"/>
    </source>
</evidence>
<dbReference type="GO" id="GO:0008777">
    <property type="term" value="F:acetylornithine deacetylase activity"/>
    <property type="evidence" value="ECO:0007669"/>
    <property type="project" value="TreeGrafter"/>
</dbReference>
<dbReference type="InterPro" id="IPR036264">
    <property type="entry name" value="Bact_exopeptidase_dim_dom"/>
</dbReference>
<dbReference type="AlphaFoldDB" id="A0A1I3QW93"/>
<dbReference type="SUPFAM" id="SSF53187">
    <property type="entry name" value="Zn-dependent exopeptidases"/>
    <property type="match status" value="1"/>
</dbReference>
<evidence type="ECO:0000313" key="10">
    <source>
        <dbReference type="Proteomes" id="UP000198915"/>
    </source>
</evidence>
<gene>
    <name evidence="9" type="ORF">SAMN05518846_103201</name>
</gene>
<comment type="similarity">
    <text evidence="2">Belongs to the peptidase M20A family.</text>
</comment>
<dbReference type="NCBIfam" id="NF005591">
    <property type="entry name" value="PRK07318.1"/>
    <property type="match status" value="1"/>
</dbReference>
<evidence type="ECO:0000256" key="5">
    <source>
        <dbReference type="ARBA" id="ARBA00022801"/>
    </source>
</evidence>
<dbReference type="GO" id="GO:0016805">
    <property type="term" value="F:dipeptidase activity"/>
    <property type="evidence" value="ECO:0007669"/>
    <property type="project" value="UniProtKB-KW"/>
</dbReference>
<evidence type="ECO:0000256" key="4">
    <source>
        <dbReference type="ARBA" id="ARBA00022723"/>
    </source>
</evidence>
<keyword evidence="8" id="KW-0482">Metalloprotease</keyword>
<organism evidence="9 10">
    <name type="scientific">Brevibacillus centrosporus</name>
    <dbReference type="NCBI Taxonomy" id="54910"/>
    <lineage>
        <taxon>Bacteria</taxon>
        <taxon>Bacillati</taxon>
        <taxon>Bacillota</taxon>
        <taxon>Bacilli</taxon>
        <taxon>Bacillales</taxon>
        <taxon>Paenibacillaceae</taxon>
        <taxon>Brevibacillus</taxon>
    </lineage>
</organism>
<accession>A0A1I3QW93</accession>